<dbReference type="Pfam" id="PF02036">
    <property type="entry name" value="SCP2"/>
    <property type="match status" value="1"/>
</dbReference>
<gene>
    <name evidence="2" type="ORF">PROFUN_06961</name>
</gene>
<dbReference type="SUPFAM" id="SSF55718">
    <property type="entry name" value="SCP-like"/>
    <property type="match status" value="1"/>
</dbReference>
<dbReference type="PANTHER" id="PTHR10094">
    <property type="entry name" value="STEROL CARRIER PROTEIN 2 SCP-2 FAMILY PROTEIN"/>
    <property type="match status" value="1"/>
</dbReference>
<accession>A0A2P6NN83</accession>
<dbReference type="Proteomes" id="UP000241769">
    <property type="component" value="Unassembled WGS sequence"/>
</dbReference>
<reference evidence="2 3" key="1">
    <citation type="journal article" date="2018" name="Genome Biol. Evol.">
        <title>Multiple Roots of Fruiting Body Formation in Amoebozoa.</title>
        <authorList>
            <person name="Hillmann F."/>
            <person name="Forbes G."/>
            <person name="Novohradska S."/>
            <person name="Ferling I."/>
            <person name="Riege K."/>
            <person name="Groth M."/>
            <person name="Westermann M."/>
            <person name="Marz M."/>
            <person name="Spaller T."/>
            <person name="Winckler T."/>
            <person name="Schaap P."/>
            <person name="Glockner G."/>
        </authorList>
    </citation>
    <scope>NUCLEOTIDE SEQUENCE [LARGE SCALE GENOMIC DNA]</scope>
    <source>
        <strain evidence="2 3">Jena</strain>
    </source>
</reference>
<name>A0A2P6NN83_9EUKA</name>
<dbReference type="Gene3D" id="3.30.1050.10">
    <property type="entry name" value="SCP2 sterol-binding domain"/>
    <property type="match status" value="1"/>
</dbReference>
<evidence type="ECO:0000313" key="2">
    <source>
        <dbReference type="EMBL" id="PRP85415.1"/>
    </source>
</evidence>
<evidence type="ECO:0000313" key="3">
    <source>
        <dbReference type="Proteomes" id="UP000241769"/>
    </source>
</evidence>
<dbReference type="OrthoDB" id="5327538at2759"/>
<organism evidence="2 3">
    <name type="scientific">Planoprotostelium fungivorum</name>
    <dbReference type="NCBI Taxonomy" id="1890364"/>
    <lineage>
        <taxon>Eukaryota</taxon>
        <taxon>Amoebozoa</taxon>
        <taxon>Evosea</taxon>
        <taxon>Variosea</taxon>
        <taxon>Cavosteliida</taxon>
        <taxon>Cavosteliaceae</taxon>
        <taxon>Planoprotostelium</taxon>
    </lineage>
</organism>
<dbReference type="InterPro" id="IPR003033">
    <property type="entry name" value="SCP2_sterol-bd_dom"/>
</dbReference>
<dbReference type="InterPro" id="IPR036527">
    <property type="entry name" value="SCP2_sterol-bd_dom_sf"/>
</dbReference>
<keyword evidence="3" id="KW-1185">Reference proteome</keyword>
<protein>
    <submittedName>
        <fullName evidence="2">Non-specific lipid-transfer protein isoform 4 proprotein</fullName>
    </submittedName>
</protein>
<dbReference type="FunFam" id="3.30.1050.10:FF:000001">
    <property type="entry name" value="Putative Non-specific lipid-transfer protein"/>
    <property type="match status" value="1"/>
</dbReference>
<evidence type="ECO:0000259" key="1">
    <source>
        <dbReference type="Pfam" id="PF02036"/>
    </source>
</evidence>
<proteinExistence type="predicted"/>
<dbReference type="InParanoid" id="A0A2P6NN83"/>
<dbReference type="STRING" id="1890364.A0A2P6NN83"/>
<dbReference type="AlphaFoldDB" id="A0A2P6NN83"/>
<dbReference type="GO" id="GO:0005829">
    <property type="term" value="C:cytosol"/>
    <property type="evidence" value="ECO:0007669"/>
    <property type="project" value="TreeGrafter"/>
</dbReference>
<comment type="caution">
    <text evidence="2">The sequence shown here is derived from an EMBL/GenBank/DDBJ whole genome shotgun (WGS) entry which is preliminary data.</text>
</comment>
<dbReference type="EMBL" id="MDYQ01000045">
    <property type="protein sequence ID" value="PRP85415.1"/>
    <property type="molecule type" value="Genomic_DNA"/>
</dbReference>
<feature type="domain" description="SCP2" evidence="1">
    <location>
        <begin position="49"/>
        <end position="142"/>
    </location>
</feature>
<sequence>MQSFVLREKQSSTPNAAVDRFKPPSTTHRAHIIIIMAAELKAAQVFKDLETRVTPDLIKQLGGVYQFDITKDGKTHQWTADLKNGKGSIAQGPAQKADCTITANDDDFTGMMTGKLNPQQLFMNGKLKVKGNMGLAMKLTKLQPPKSNL</sequence>
<dbReference type="PANTHER" id="PTHR10094:SF25">
    <property type="entry name" value="SCP2 STEROL-BINDING DOMAIN-CONTAINING PROTEIN 1"/>
    <property type="match status" value="1"/>
</dbReference>